<evidence type="ECO:0000313" key="11">
    <source>
        <dbReference type="Proteomes" id="UP000269198"/>
    </source>
</evidence>
<dbReference type="Pfam" id="PF00069">
    <property type="entry name" value="Pkinase"/>
    <property type="match status" value="1"/>
</dbReference>
<feature type="domain" description="Protein kinase" evidence="9">
    <location>
        <begin position="30"/>
        <end position="295"/>
    </location>
</feature>
<keyword evidence="4 7" id="KW-0547">Nucleotide-binding</keyword>
<keyword evidence="5 10" id="KW-0418">Kinase</keyword>
<dbReference type="SMART" id="SM00220">
    <property type="entry name" value="S_TKc"/>
    <property type="match status" value="1"/>
</dbReference>
<dbReference type="Gene3D" id="1.25.40.10">
    <property type="entry name" value="Tetratricopeptide repeat domain"/>
    <property type="match status" value="2"/>
</dbReference>
<gene>
    <name evidence="10" type="ORF">EFW17_02380</name>
</gene>
<dbReference type="FunFam" id="1.10.510.10:FF:000021">
    <property type="entry name" value="Serine/threonine protein kinase"/>
    <property type="match status" value="1"/>
</dbReference>
<dbReference type="EC" id="2.7.11.1" evidence="1"/>
<evidence type="ECO:0000256" key="1">
    <source>
        <dbReference type="ARBA" id="ARBA00012513"/>
    </source>
</evidence>
<dbReference type="Gene3D" id="3.30.200.20">
    <property type="entry name" value="Phosphorylase Kinase, domain 1"/>
    <property type="match status" value="1"/>
</dbReference>
<sequence>MPTVRGIPPSVDGREKQGTVAVERVLNGRYRLVESLGAGGMGEVWRAVDDRLDRTVAVKLVRPDKVDSDEAVARFQREARLTAQLAGHANVVILHDFGEYENSVYAVMELVRGRTLSAILRDTGPQPVPRAADWAAQVTSGLAAAHAAGIVHRDVKPANLMALDDGTVKILDFGIAGFHEAVTQSRRLTQTGAIIGTPLYMSPEQARCENVGAASDLYSLGAILYQLLTGHAPFRHDEPLGVLRMHLMERPRPPREARPDLPAELDSLVLALLEKDPADRPAGAHEVRERLLPFTAASAPVEERPSGTAGPQAAGVRPPRAATGPPGAEPRDLHGRLREIESLAEEGHFAAAAQRTRACLPDLERAYGPTDPETIRARRRLAYLTGKSGEPARAVEIYRELLPQLDRVYGRHHPETLAARYYLASNAGRARDHATAARVHAELLPDLTAAHGPDAHRVLTTRLYLAFEVGETGEHGRAIALLDRLLPDLRRVLGTDHETTLRARHYRAAYTGHAGAAAEAARLYHELLAEHTRVNGAGHPDTARIRARLRHWEDRAR</sequence>
<proteinExistence type="predicted"/>
<dbReference type="PANTHER" id="PTHR43289:SF6">
    <property type="entry name" value="SERINE_THREONINE-PROTEIN KINASE NEKL-3"/>
    <property type="match status" value="1"/>
</dbReference>
<keyword evidence="11" id="KW-1185">Reference proteome</keyword>
<evidence type="ECO:0000256" key="5">
    <source>
        <dbReference type="ARBA" id="ARBA00022777"/>
    </source>
</evidence>
<keyword evidence="2 10" id="KW-0723">Serine/threonine-protein kinase</keyword>
<feature type="binding site" evidence="7">
    <location>
        <position position="59"/>
    </location>
    <ligand>
        <name>ATP</name>
        <dbReference type="ChEBI" id="CHEBI:30616"/>
    </ligand>
</feature>
<dbReference type="GO" id="GO:0004674">
    <property type="term" value="F:protein serine/threonine kinase activity"/>
    <property type="evidence" value="ECO:0007669"/>
    <property type="project" value="UniProtKB-KW"/>
</dbReference>
<dbReference type="PANTHER" id="PTHR43289">
    <property type="entry name" value="MITOGEN-ACTIVATED PROTEIN KINASE KINASE KINASE 20-RELATED"/>
    <property type="match status" value="1"/>
</dbReference>
<evidence type="ECO:0000256" key="8">
    <source>
        <dbReference type="SAM" id="MobiDB-lite"/>
    </source>
</evidence>
<reference evidence="10 11" key="1">
    <citation type="submission" date="2018-11" db="EMBL/GenBank/DDBJ databases">
        <title>The genome draft of YIM 96095.</title>
        <authorList>
            <person name="Tang S.-K."/>
            <person name="Chunyu W.-X."/>
            <person name="Feng Y.-Z."/>
        </authorList>
    </citation>
    <scope>NUCLEOTIDE SEQUENCE [LARGE SCALE GENOMIC DNA]</scope>
    <source>
        <strain evidence="10 11">YIM 96095</strain>
    </source>
</reference>
<evidence type="ECO:0000256" key="3">
    <source>
        <dbReference type="ARBA" id="ARBA00022679"/>
    </source>
</evidence>
<dbReference type="InterPro" id="IPR011990">
    <property type="entry name" value="TPR-like_helical_dom_sf"/>
</dbReference>
<dbReference type="Proteomes" id="UP000269198">
    <property type="component" value="Unassembled WGS sequence"/>
</dbReference>
<dbReference type="SUPFAM" id="SSF48452">
    <property type="entry name" value="TPR-like"/>
    <property type="match status" value="1"/>
</dbReference>
<dbReference type="OrthoDB" id="9762169at2"/>
<dbReference type="SUPFAM" id="SSF56112">
    <property type="entry name" value="Protein kinase-like (PK-like)"/>
    <property type="match status" value="1"/>
</dbReference>
<evidence type="ECO:0000256" key="2">
    <source>
        <dbReference type="ARBA" id="ARBA00022527"/>
    </source>
</evidence>
<dbReference type="AlphaFoldDB" id="A0A3N0EFV0"/>
<evidence type="ECO:0000313" key="10">
    <source>
        <dbReference type="EMBL" id="RNL86760.1"/>
    </source>
</evidence>
<dbReference type="EMBL" id="RJMB01000002">
    <property type="protein sequence ID" value="RNL86760.1"/>
    <property type="molecule type" value="Genomic_DNA"/>
</dbReference>
<comment type="caution">
    <text evidence="10">The sequence shown here is derived from an EMBL/GenBank/DDBJ whole genome shotgun (WGS) entry which is preliminary data.</text>
</comment>
<dbReference type="InterPro" id="IPR017441">
    <property type="entry name" value="Protein_kinase_ATP_BS"/>
</dbReference>
<feature type="compositionally biased region" description="Low complexity" evidence="8">
    <location>
        <begin position="313"/>
        <end position="326"/>
    </location>
</feature>
<evidence type="ECO:0000256" key="7">
    <source>
        <dbReference type="PROSITE-ProRule" id="PRU10141"/>
    </source>
</evidence>
<dbReference type="CDD" id="cd14014">
    <property type="entry name" value="STKc_PknB_like"/>
    <property type="match status" value="1"/>
</dbReference>
<dbReference type="InterPro" id="IPR011009">
    <property type="entry name" value="Kinase-like_dom_sf"/>
</dbReference>
<organism evidence="10 11">
    <name type="scientific">Halostreptopolyspora alba</name>
    <dbReference type="NCBI Taxonomy" id="2487137"/>
    <lineage>
        <taxon>Bacteria</taxon>
        <taxon>Bacillati</taxon>
        <taxon>Actinomycetota</taxon>
        <taxon>Actinomycetes</taxon>
        <taxon>Streptosporangiales</taxon>
        <taxon>Nocardiopsidaceae</taxon>
        <taxon>Halostreptopolyspora</taxon>
    </lineage>
</organism>
<evidence type="ECO:0000256" key="4">
    <source>
        <dbReference type="ARBA" id="ARBA00022741"/>
    </source>
</evidence>
<accession>A0A3N0EFV0</accession>
<evidence type="ECO:0000256" key="6">
    <source>
        <dbReference type="ARBA" id="ARBA00022840"/>
    </source>
</evidence>
<keyword evidence="3" id="KW-0808">Transferase</keyword>
<dbReference type="InterPro" id="IPR000719">
    <property type="entry name" value="Prot_kinase_dom"/>
</dbReference>
<keyword evidence="6 7" id="KW-0067">ATP-binding</keyword>
<dbReference type="PROSITE" id="PS00107">
    <property type="entry name" value="PROTEIN_KINASE_ATP"/>
    <property type="match status" value="1"/>
</dbReference>
<feature type="region of interest" description="Disordered" evidence="8">
    <location>
        <begin position="295"/>
        <end position="332"/>
    </location>
</feature>
<dbReference type="GO" id="GO:0005524">
    <property type="term" value="F:ATP binding"/>
    <property type="evidence" value="ECO:0007669"/>
    <property type="project" value="UniProtKB-UniRule"/>
</dbReference>
<dbReference type="PROSITE" id="PS50011">
    <property type="entry name" value="PROTEIN_KINASE_DOM"/>
    <property type="match status" value="1"/>
</dbReference>
<dbReference type="Gene3D" id="1.10.510.10">
    <property type="entry name" value="Transferase(Phosphotransferase) domain 1"/>
    <property type="match status" value="1"/>
</dbReference>
<protein>
    <recommendedName>
        <fullName evidence="1">non-specific serine/threonine protein kinase</fullName>
        <ecNumber evidence="1">2.7.11.1</ecNumber>
    </recommendedName>
</protein>
<name>A0A3N0EFV0_9ACTN</name>
<evidence type="ECO:0000259" key="9">
    <source>
        <dbReference type="PROSITE" id="PS50011"/>
    </source>
</evidence>